<keyword evidence="3" id="KW-1185">Reference proteome</keyword>
<dbReference type="Gene3D" id="3.10.350.10">
    <property type="entry name" value="LysM domain"/>
    <property type="match status" value="1"/>
</dbReference>
<organism evidence="2 3">
    <name type="scientific">Alkalimarinus sediminis</name>
    <dbReference type="NCBI Taxonomy" id="1632866"/>
    <lineage>
        <taxon>Bacteria</taxon>
        <taxon>Pseudomonadati</taxon>
        <taxon>Pseudomonadota</taxon>
        <taxon>Gammaproteobacteria</taxon>
        <taxon>Alteromonadales</taxon>
        <taxon>Alteromonadaceae</taxon>
        <taxon>Alkalimarinus</taxon>
    </lineage>
</organism>
<name>A0A9E8KJE5_9ALTE</name>
<dbReference type="EMBL" id="CP101527">
    <property type="protein sequence ID" value="UZW74961.1"/>
    <property type="molecule type" value="Genomic_DNA"/>
</dbReference>
<dbReference type="PROSITE" id="PS51782">
    <property type="entry name" value="LYSM"/>
    <property type="match status" value="1"/>
</dbReference>
<dbReference type="AlphaFoldDB" id="A0A9E8KJE5"/>
<evidence type="ECO:0000313" key="2">
    <source>
        <dbReference type="EMBL" id="UZW74961.1"/>
    </source>
</evidence>
<gene>
    <name evidence="2" type="ORF">NNL22_18370</name>
</gene>
<dbReference type="RefSeq" id="WP_251812377.1">
    <property type="nucleotide sequence ID" value="NZ_CP101527.1"/>
</dbReference>
<dbReference type="InterPro" id="IPR018392">
    <property type="entry name" value="LysM"/>
</dbReference>
<dbReference type="KEGG" id="asem:NNL22_18370"/>
<feature type="domain" description="LysM" evidence="1">
    <location>
        <begin position="13"/>
        <end position="65"/>
    </location>
</feature>
<dbReference type="InterPro" id="IPR036779">
    <property type="entry name" value="LysM_dom_sf"/>
</dbReference>
<reference evidence="2" key="1">
    <citation type="submission" date="2022-07" db="EMBL/GenBank/DDBJ databases">
        <title>Alkalimarinus sp. nov., isolated from gut of a Alitta virens.</title>
        <authorList>
            <person name="Yang A.I."/>
            <person name="Shin N.-R."/>
        </authorList>
    </citation>
    <scope>NUCLEOTIDE SEQUENCE</scope>
    <source>
        <strain evidence="2">FA028</strain>
    </source>
</reference>
<dbReference type="CDD" id="cd00118">
    <property type="entry name" value="LysM"/>
    <property type="match status" value="1"/>
</dbReference>
<evidence type="ECO:0000313" key="3">
    <source>
        <dbReference type="Proteomes" id="UP001164472"/>
    </source>
</evidence>
<dbReference type="SMART" id="SM00257">
    <property type="entry name" value="LysM"/>
    <property type="match status" value="1"/>
</dbReference>
<sequence>MKPDNMKSSNEMKTYTVQPGDCLISIAHQHGLSSWQALYEHQANASLRAKRPDPSRLMPGDVVVIPEPRQKTEGVVVDRNNAFVLRRPSVWFVVVIQNDDGSIVSNQPYELTLALDKKITGMTNVQGEVKCLIDPVLAEVTLTVWPEGHLSQKKMCWRVQLGNLPPEDTSEGVLSELNNLNLRSGGVAVDDRQFHQASARRLQKTLDNAPDDSLVGLISHAEQVFA</sequence>
<evidence type="ECO:0000259" key="1">
    <source>
        <dbReference type="PROSITE" id="PS51782"/>
    </source>
</evidence>
<protein>
    <submittedName>
        <fullName evidence="2">LysM peptidoglycan-binding domain-containing protein</fullName>
    </submittedName>
</protein>
<dbReference type="Proteomes" id="UP001164472">
    <property type="component" value="Chromosome"/>
</dbReference>
<dbReference type="Pfam" id="PF01476">
    <property type="entry name" value="LysM"/>
    <property type="match status" value="1"/>
</dbReference>
<proteinExistence type="predicted"/>
<dbReference type="SUPFAM" id="SSF54106">
    <property type="entry name" value="LysM domain"/>
    <property type="match status" value="1"/>
</dbReference>
<accession>A0A9E8KJE5</accession>